<dbReference type="Gene3D" id="1.10.555.10">
    <property type="entry name" value="Rho GTPase activation protein"/>
    <property type="match status" value="1"/>
</dbReference>
<gene>
    <name evidence="9" type="primary">LOC106156565</name>
</gene>
<dbReference type="PANTHER" id="PTHR46005">
    <property type="entry name" value="RHO GTPASE-ACTIVATING PROTEIN 190"/>
    <property type="match status" value="1"/>
</dbReference>
<dbReference type="OrthoDB" id="9994905at2759"/>
<dbReference type="PRINTS" id="PR00449">
    <property type="entry name" value="RASTRNSFRMNG"/>
</dbReference>
<dbReference type="PROSITE" id="PS51853">
    <property type="entry name" value="PG2"/>
    <property type="match status" value="1"/>
</dbReference>
<organism evidence="8 9">
    <name type="scientific">Lingula anatina</name>
    <name type="common">Brachiopod</name>
    <name type="synonym">Lingula unguis</name>
    <dbReference type="NCBI Taxonomy" id="7574"/>
    <lineage>
        <taxon>Eukaryota</taxon>
        <taxon>Metazoa</taxon>
        <taxon>Spiralia</taxon>
        <taxon>Lophotrochozoa</taxon>
        <taxon>Brachiopoda</taxon>
        <taxon>Linguliformea</taxon>
        <taxon>Lingulata</taxon>
        <taxon>Lingulida</taxon>
        <taxon>Linguloidea</taxon>
        <taxon>Lingulidae</taxon>
        <taxon>Lingula</taxon>
    </lineage>
</organism>
<dbReference type="SUPFAM" id="SSF48350">
    <property type="entry name" value="GTPase activation domain, GAP"/>
    <property type="match status" value="1"/>
</dbReference>
<feature type="compositionally biased region" description="Basic residues" evidence="3">
    <location>
        <begin position="1473"/>
        <end position="1489"/>
    </location>
</feature>
<dbReference type="RefSeq" id="XP_013387327.1">
    <property type="nucleotide sequence ID" value="XM_013531873.2"/>
</dbReference>
<dbReference type="Proteomes" id="UP000085678">
    <property type="component" value="Unplaced"/>
</dbReference>
<dbReference type="SMART" id="SM00441">
    <property type="entry name" value="FF"/>
    <property type="match status" value="2"/>
</dbReference>
<dbReference type="Gene3D" id="1.10.10.440">
    <property type="entry name" value="FF domain"/>
    <property type="match status" value="2"/>
</dbReference>
<evidence type="ECO:0000256" key="1">
    <source>
        <dbReference type="ARBA" id="ARBA00022468"/>
    </source>
</evidence>
<evidence type="ECO:0000313" key="9">
    <source>
        <dbReference type="RefSeq" id="XP_013387327.1"/>
    </source>
</evidence>
<dbReference type="GO" id="GO:0008361">
    <property type="term" value="P:regulation of cell size"/>
    <property type="evidence" value="ECO:0007669"/>
    <property type="project" value="TreeGrafter"/>
</dbReference>
<name>A0A1S3HMT5_LINAN</name>
<feature type="region of interest" description="Disordered" evidence="3">
    <location>
        <begin position="962"/>
        <end position="1041"/>
    </location>
</feature>
<feature type="region of interest" description="Disordered" evidence="3">
    <location>
        <begin position="1056"/>
        <end position="1098"/>
    </location>
</feature>
<sequence>MAKKAEHNRTFNISVVGLSGTEKEKGDVGVGKSCLCNRFVRPLADDFYTDHISMLSQSDFGGCVVNNDHFLYWGEVTKMADDGSDLTFNVIEQTEFIDDSSFQPFKGGKTDPYYKRCAATKVTSAEKLMYICKNQLGLEHDFDRVLMPDGKLTVDGFVCVFDVSDVKQRPIERQVEYVALILNSLMKTKKPVVLATTKNDEVRSHNSKEAEALVARKEYKGSIPVIETSAHQNVNVELAFTTVAHMIDKTRARPKHVPFREAAKARKELLDVAKSAYLNLLRSQVLDYKAFWGNASKKFQDNPDFIRFLEFFGSDSAKTIFRRHTRQLKEHLIRKREDTFLKQIPNLLKEFLPDLTTIGDRQWGSCRNLIKQHGNFNDHFVMLDQDLSWSDTEYLDSTDERVPFTLLSFPEAETSFRNHVNTLQAESRRQELRKQFKHILEDNPHVTPGKTLQEVSIFFLGRESYDSLSEADRKEVYDRHQQEIREDAKKDFVELLYERAEVFAKYDPNETITTEDLQSIIQELKEEQRYKALGKLEEVRKVMLLNHLGFIQWPSKDRCPFRDHCMENSIEATLKRHRTKSGSTSSSQFFPDLDDNRLNLVLLGREGLADELANDIRLQCIDDEFAYEGCVFSLDYRPIDGDVSLPQNAFSTADFRPHGCFCVYSSSETLDYIKVSLEKTLLLDLESEERLPFQGLPLVIVLAYDPGHTEKGLMLLREEGQELAQSLRCPFIDIPEDMINEEMCKYKFHPVQINQALNKLMDCVRDRPGLGNPYSIVECAEPDIRVVLCMMCGDQYNVELPLGPFLGHQNCVVTADKEKYQLVTIETYVGDSCKRKVEVTVTSYHGASLLKDEFVHGFILVYSAKRKASLSTLKAFTDGIPNVPIQILAVTEGGGANAFFSNDSSQNIITEGNAIADKVKAHFMVTSLNFPQQTAVFSPFLKDVWDRKSDIEASYVFSGDESYNTVRSEPSESERLVDLDRRPPATLPKPWRNDSYSAPNGSNSTEDSEPIYDQPAAGQQSDSEQERASSTSPPYYDKAGDKVYDKTYDKAYDKTYDSAYGNNISPYGTTETGPYSEVNAEPLVKPSQLKGRKNQYAEHRKSCPVANIFVTKSEDENLQAIASDVPKLEHSSTVDQIDLKASDPERQPRYQFRKSKSMRLALKEDVEGWAVNSLYESADGRKLQKASTLPDARRQRGDEEDWENSQPEAPQYDYAGVRLTKWALRPKPATKPKPLDLNRYQSVTDRLSKNMSQKRPKRDSVQMDGNNIQAPLATPENIEIADYAQVLDAVSPEHPEHDNDYALVQDALPPGKFHRIRSTVKKQQQDNKAGTESDSECSSLERPKQDIYTRVHRKPTPHKKKHRQQRKSDPSYDKAPLIPAYTPDRLKPPDEYRKLRNDSVADENPYEDVKPDSKLPFSGDEPCREELGDSGRWKPFNLKVLRRQDDPEKMRRKEEKKALDEEKRRKKEEERKKSKSVGRSFRRSKKKPKNAPGSEITTKMSLDDYVQKEQRLIPVFVEKCIMQIEEEGLTAEGIYRVPGNRAHVDLLLEKFKEDPNIDLNALDIPVNAVATALKGFFSDLHDPLIPSKLYDELIHAAGIQDKTGRLLALRGVLKKLPAVNHEVLKYLATHMHKVTKQSDVNSMDSKNLAICWWPTLLRPEFASFADMASNVMSLQDIVQTIIDQHGFFFYGENEV</sequence>
<dbReference type="InterPro" id="IPR039007">
    <property type="entry name" value="pG1"/>
</dbReference>
<feature type="compositionally biased region" description="Polar residues" evidence="3">
    <location>
        <begin position="994"/>
        <end position="1005"/>
    </location>
</feature>
<evidence type="ECO:0000256" key="2">
    <source>
        <dbReference type="ARBA" id="ARBA00022737"/>
    </source>
</evidence>
<dbReference type="GO" id="GO:0007266">
    <property type="term" value="P:Rho protein signal transduction"/>
    <property type="evidence" value="ECO:0007669"/>
    <property type="project" value="TreeGrafter"/>
</dbReference>
<reference evidence="9" key="1">
    <citation type="submission" date="2025-08" db="UniProtKB">
        <authorList>
            <consortium name="RefSeq"/>
        </authorList>
    </citation>
    <scope>IDENTIFICATION</scope>
    <source>
        <tissue evidence="9">Gonads</tissue>
    </source>
</reference>
<feature type="compositionally biased region" description="Basic and acidic residues" evidence="3">
    <location>
        <begin position="1126"/>
        <end position="1148"/>
    </location>
</feature>
<feature type="compositionally biased region" description="Polar residues" evidence="3">
    <location>
        <begin position="1060"/>
        <end position="1073"/>
    </location>
</feature>
<dbReference type="CDD" id="cd22207">
    <property type="entry name" value="pseudoGTPaseD_p190RhoGAP"/>
    <property type="match status" value="1"/>
</dbReference>
<evidence type="ECO:0000259" key="4">
    <source>
        <dbReference type="PROSITE" id="PS50238"/>
    </source>
</evidence>
<accession>A0A1S3HMT5</accession>
<feature type="domain" description="Rho-GAP" evidence="4">
    <location>
        <begin position="1500"/>
        <end position="1689"/>
    </location>
</feature>
<feature type="compositionally biased region" description="Basic and acidic residues" evidence="3">
    <location>
        <begin position="1339"/>
        <end position="1349"/>
    </location>
</feature>
<dbReference type="PROSITE" id="PS51676">
    <property type="entry name" value="FF"/>
    <property type="match status" value="1"/>
</dbReference>
<feature type="domain" description="PG2 pseudoGTPase" evidence="7">
    <location>
        <begin position="785"/>
        <end position="950"/>
    </location>
</feature>
<feature type="compositionally biased region" description="Basic and acidic residues" evidence="3">
    <location>
        <begin position="1444"/>
        <end position="1472"/>
    </location>
</feature>
<dbReference type="InterPro" id="IPR000198">
    <property type="entry name" value="RhoGAP_dom"/>
</dbReference>
<protein>
    <submittedName>
        <fullName evidence="9">Rho GTPase-activating protein 190 isoform X2</fullName>
    </submittedName>
</protein>
<feature type="region of interest" description="Disordered" evidence="3">
    <location>
        <begin position="1180"/>
        <end position="1213"/>
    </location>
</feature>
<dbReference type="SUPFAM" id="SSF52540">
    <property type="entry name" value="P-loop containing nucleoside triphosphate hydrolases"/>
    <property type="match status" value="1"/>
</dbReference>
<feature type="compositionally biased region" description="Basic and acidic residues" evidence="3">
    <location>
        <begin position="1384"/>
        <end position="1399"/>
    </location>
</feature>
<dbReference type="GO" id="GO:0005096">
    <property type="term" value="F:GTPase activator activity"/>
    <property type="evidence" value="ECO:0007669"/>
    <property type="project" value="UniProtKB-KW"/>
</dbReference>
<dbReference type="Pfam" id="PF16512">
    <property type="entry name" value="RhoGAP-FF1"/>
    <property type="match status" value="1"/>
</dbReference>
<feature type="region of interest" description="Disordered" evidence="3">
    <location>
        <begin position="1289"/>
        <end position="1430"/>
    </location>
</feature>
<dbReference type="InterPro" id="IPR036517">
    <property type="entry name" value="FF_domain_sf"/>
</dbReference>
<proteinExistence type="predicted"/>
<dbReference type="GeneID" id="106156565"/>
<feature type="compositionally biased region" description="Polar residues" evidence="3">
    <location>
        <begin position="1239"/>
        <end position="1251"/>
    </location>
</feature>
<feature type="region of interest" description="Disordered" evidence="3">
    <location>
        <begin position="1225"/>
        <end position="1274"/>
    </location>
</feature>
<keyword evidence="8" id="KW-1185">Reference proteome</keyword>
<evidence type="ECO:0000259" key="5">
    <source>
        <dbReference type="PROSITE" id="PS51676"/>
    </source>
</evidence>
<dbReference type="PROSITE" id="PS51852">
    <property type="entry name" value="PG1"/>
    <property type="match status" value="1"/>
</dbReference>
<feature type="compositionally biased region" description="Basic and acidic residues" evidence="3">
    <location>
        <begin position="969"/>
        <end position="983"/>
    </location>
</feature>
<evidence type="ECO:0000256" key="3">
    <source>
        <dbReference type="SAM" id="MobiDB-lite"/>
    </source>
</evidence>
<dbReference type="PANTHER" id="PTHR46005:SF4">
    <property type="entry name" value="RHO GTPASE-ACTIVATING PROTEIN 190"/>
    <property type="match status" value="1"/>
</dbReference>
<dbReference type="PROSITE" id="PS50238">
    <property type="entry name" value="RHOGAP"/>
    <property type="match status" value="1"/>
</dbReference>
<dbReference type="GO" id="GO:0050770">
    <property type="term" value="P:regulation of axonogenesis"/>
    <property type="evidence" value="ECO:0007669"/>
    <property type="project" value="TreeGrafter"/>
</dbReference>
<keyword evidence="2" id="KW-0677">Repeat</keyword>
<dbReference type="Gene3D" id="3.40.50.300">
    <property type="entry name" value="P-loop containing nucleotide triphosphate hydrolases"/>
    <property type="match status" value="1"/>
</dbReference>
<dbReference type="Pfam" id="PF00620">
    <property type="entry name" value="RhoGAP"/>
    <property type="match status" value="1"/>
</dbReference>
<feature type="region of interest" description="Disordered" evidence="3">
    <location>
        <begin position="1444"/>
        <end position="1498"/>
    </location>
</feature>
<dbReference type="InterPro" id="IPR039006">
    <property type="entry name" value="RhoGAP_pG2"/>
</dbReference>
<evidence type="ECO:0000313" key="8">
    <source>
        <dbReference type="Proteomes" id="UP000085678"/>
    </source>
</evidence>
<dbReference type="Pfam" id="PF19518">
    <property type="entry name" value="RhoGAP_pG1_pG2"/>
    <property type="match status" value="1"/>
</dbReference>
<evidence type="ECO:0000259" key="6">
    <source>
        <dbReference type="PROSITE" id="PS51852"/>
    </source>
</evidence>
<feature type="domain" description="PG1 pseudoGTPase" evidence="6">
    <location>
        <begin position="592"/>
        <end position="770"/>
    </location>
</feature>
<feature type="compositionally biased region" description="Polar residues" evidence="3">
    <location>
        <begin position="1017"/>
        <end position="1033"/>
    </location>
</feature>
<dbReference type="InterPro" id="IPR051978">
    <property type="entry name" value="Rho-GAP_domain"/>
</dbReference>
<keyword evidence="1" id="KW-0343">GTPase activation</keyword>
<feature type="compositionally biased region" description="Basic and acidic residues" evidence="3">
    <location>
        <begin position="1291"/>
        <end position="1300"/>
    </location>
</feature>
<feature type="compositionally biased region" description="Basic residues" evidence="3">
    <location>
        <begin position="1350"/>
        <end position="1365"/>
    </location>
</feature>
<feature type="compositionally biased region" description="Basic and acidic residues" evidence="3">
    <location>
        <begin position="1421"/>
        <end position="1430"/>
    </location>
</feature>
<dbReference type="InterPro" id="IPR045786">
    <property type="entry name" value="RhoGAP_pG1_pG2"/>
</dbReference>
<dbReference type="Pfam" id="PF23083">
    <property type="entry name" value="FF_RHG35_4th"/>
    <property type="match status" value="1"/>
</dbReference>
<feature type="region of interest" description="Disordered" evidence="3">
    <location>
        <begin position="1123"/>
        <end position="1152"/>
    </location>
</feature>
<dbReference type="InterPro" id="IPR057284">
    <property type="entry name" value="FF_RHG35_4th"/>
</dbReference>
<dbReference type="GO" id="GO:0005829">
    <property type="term" value="C:cytosol"/>
    <property type="evidence" value="ECO:0007669"/>
    <property type="project" value="TreeGrafter"/>
</dbReference>
<dbReference type="InterPro" id="IPR027417">
    <property type="entry name" value="P-loop_NTPase"/>
</dbReference>
<evidence type="ECO:0000259" key="7">
    <source>
        <dbReference type="PROSITE" id="PS51853"/>
    </source>
</evidence>
<dbReference type="InterPro" id="IPR032835">
    <property type="entry name" value="RhoGAP-FF1"/>
</dbReference>
<feature type="domain" description="FF" evidence="5">
    <location>
        <begin position="485"/>
        <end position="550"/>
    </location>
</feature>
<dbReference type="InterPro" id="IPR008936">
    <property type="entry name" value="Rho_GTPase_activation_prot"/>
</dbReference>
<dbReference type="InterPro" id="IPR002713">
    <property type="entry name" value="FF_domain"/>
</dbReference>
<dbReference type="SMART" id="SM00324">
    <property type="entry name" value="RhoGAP"/>
    <property type="match status" value="1"/>
</dbReference>